<protein>
    <submittedName>
        <fullName evidence="1">Uncharacterized protein</fullName>
    </submittedName>
</protein>
<proteinExistence type="predicted"/>
<name>A0ABR3NUN1_9TELE</name>
<dbReference type="Proteomes" id="UP001558613">
    <property type="component" value="Unassembled WGS sequence"/>
</dbReference>
<evidence type="ECO:0000313" key="2">
    <source>
        <dbReference type="Proteomes" id="UP001558613"/>
    </source>
</evidence>
<reference evidence="1 2" key="1">
    <citation type="submission" date="2023-09" db="EMBL/GenBank/DDBJ databases">
        <authorList>
            <person name="Wang M."/>
        </authorList>
    </citation>
    <scope>NUCLEOTIDE SEQUENCE [LARGE SCALE GENOMIC DNA]</scope>
    <source>
        <strain evidence="1">GT-2023</strain>
        <tissue evidence="1">Liver</tissue>
    </source>
</reference>
<dbReference type="EMBL" id="JAYMGO010000002">
    <property type="protein sequence ID" value="KAL1280629.1"/>
    <property type="molecule type" value="Genomic_DNA"/>
</dbReference>
<keyword evidence="2" id="KW-1185">Reference proteome</keyword>
<evidence type="ECO:0000313" key="1">
    <source>
        <dbReference type="EMBL" id="KAL1280629.1"/>
    </source>
</evidence>
<gene>
    <name evidence="1" type="ORF">QQF64_015229</name>
</gene>
<accession>A0ABR3NUN1</accession>
<organism evidence="1 2">
    <name type="scientific">Cirrhinus molitorella</name>
    <name type="common">mud carp</name>
    <dbReference type="NCBI Taxonomy" id="172907"/>
    <lineage>
        <taxon>Eukaryota</taxon>
        <taxon>Metazoa</taxon>
        <taxon>Chordata</taxon>
        <taxon>Craniata</taxon>
        <taxon>Vertebrata</taxon>
        <taxon>Euteleostomi</taxon>
        <taxon>Actinopterygii</taxon>
        <taxon>Neopterygii</taxon>
        <taxon>Teleostei</taxon>
        <taxon>Ostariophysi</taxon>
        <taxon>Cypriniformes</taxon>
        <taxon>Cyprinidae</taxon>
        <taxon>Labeoninae</taxon>
        <taxon>Labeonini</taxon>
        <taxon>Cirrhinus</taxon>
    </lineage>
</organism>
<sequence length="85" mass="9975">MDSSLRSSVSWADNNYWMSWNKWDEVIDWCQEEKPAPERRVQEQKSFRLKIRCHAGRTTNELWVPKMIESLSLAGKIPGLTDHLG</sequence>
<comment type="caution">
    <text evidence="1">The sequence shown here is derived from an EMBL/GenBank/DDBJ whole genome shotgun (WGS) entry which is preliminary data.</text>
</comment>